<keyword evidence="7" id="KW-0802">TPR repeat</keyword>
<dbReference type="GO" id="GO:0032993">
    <property type="term" value="C:protein-DNA complex"/>
    <property type="evidence" value="ECO:0007669"/>
    <property type="project" value="TreeGrafter"/>
</dbReference>
<keyword evidence="5" id="KW-0804">Transcription</keyword>
<evidence type="ECO:0000256" key="5">
    <source>
        <dbReference type="ARBA" id="ARBA00023163"/>
    </source>
</evidence>
<dbReference type="Proteomes" id="UP000295182">
    <property type="component" value="Unassembled WGS sequence"/>
</dbReference>
<feature type="coiled-coil region" evidence="8">
    <location>
        <begin position="124"/>
        <end position="151"/>
    </location>
</feature>
<dbReference type="InterPro" id="IPR011006">
    <property type="entry name" value="CheY-like_superfamily"/>
</dbReference>
<dbReference type="InterPro" id="IPR039420">
    <property type="entry name" value="WalR-like"/>
</dbReference>
<evidence type="ECO:0000256" key="6">
    <source>
        <dbReference type="PROSITE-ProRule" id="PRU00169"/>
    </source>
</evidence>
<evidence type="ECO:0000259" key="9">
    <source>
        <dbReference type="PROSITE" id="PS50110"/>
    </source>
</evidence>
<evidence type="ECO:0000256" key="7">
    <source>
        <dbReference type="PROSITE-ProRule" id="PRU00339"/>
    </source>
</evidence>
<organism evidence="10 11">
    <name type="scientific">Simplicispira metamorpha</name>
    <dbReference type="NCBI Taxonomy" id="80881"/>
    <lineage>
        <taxon>Bacteria</taxon>
        <taxon>Pseudomonadati</taxon>
        <taxon>Pseudomonadota</taxon>
        <taxon>Betaproteobacteria</taxon>
        <taxon>Burkholderiales</taxon>
        <taxon>Comamonadaceae</taxon>
        <taxon>Simplicispira</taxon>
    </lineage>
</organism>
<evidence type="ECO:0000256" key="4">
    <source>
        <dbReference type="ARBA" id="ARBA00023125"/>
    </source>
</evidence>
<evidence type="ECO:0000313" key="11">
    <source>
        <dbReference type="Proteomes" id="UP000295182"/>
    </source>
</evidence>
<keyword evidence="3" id="KW-0805">Transcription regulation</keyword>
<dbReference type="GO" id="GO:0000976">
    <property type="term" value="F:transcription cis-regulatory region binding"/>
    <property type="evidence" value="ECO:0007669"/>
    <property type="project" value="TreeGrafter"/>
</dbReference>
<keyword evidence="2" id="KW-0902">Two-component regulatory system</keyword>
<proteinExistence type="predicted"/>
<dbReference type="PROSITE" id="PS50110">
    <property type="entry name" value="RESPONSE_REGULATORY"/>
    <property type="match status" value="1"/>
</dbReference>
<reference evidence="10 11" key="1">
    <citation type="submission" date="2019-03" db="EMBL/GenBank/DDBJ databases">
        <title>Genomic Encyclopedia of Type Strains, Phase IV (KMG-IV): sequencing the most valuable type-strain genomes for metagenomic binning, comparative biology and taxonomic classification.</title>
        <authorList>
            <person name="Goeker M."/>
        </authorList>
    </citation>
    <scope>NUCLEOTIDE SEQUENCE [LARGE SCALE GENOMIC DNA]</scope>
    <source>
        <strain evidence="10 11">DSM 1837</strain>
    </source>
</reference>
<dbReference type="GO" id="GO:0006355">
    <property type="term" value="P:regulation of DNA-templated transcription"/>
    <property type="evidence" value="ECO:0007669"/>
    <property type="project" value="TreeGrafter"/>
</dbReference>
<feature type="domain" description="Response regulatory" evidence="9">
    <location>
        <begin position="15"/>
        <end position="135"/>
    </location>
</feature>
<dbReference type="GO" id="GO:0005829">
    <property type="term" value="C:cytosol"/>
    <property type="evidence" value="ECO:0007669"/>
    <property type="project" value="TreeGrafter"/>
</dbReference>
<dbReference type="PANTHER" id="PTHR48111">
    <property type="entry name" value="REGULATOR OF RPOS"/>
    <property type="match status" value="1"/>
</dbReference>
<evidence type="ECO:0000256" key="8">
    <source>
        <dbReference type="SAM" id="Coils"/>
    </source>
</evidence>
<name>A0A4R2N6P2_9BURK</name>
<sequence length="567" mass="62907">MSWNRTLSNDFSQATALVADANTSTRSVMGAQLRELGVKSIRQVSRASDARKHLEAQTFDIVLCEQNFPQESITGQELLDDLRRGGMLPLATIFIMVTPEASYAKVAEAAESMLDGYLLKPFTAARLQERIAQARQRKVALQEIYQLIEDQSFIQAARLCLTRFNERAPYWNFAARIGAELLLRLARFEMAQKLYEAMLTAEPAPWARLGLARVQLEMGQPHKAKPLLEALLTDEPSYADACDNFARTLVELGQFEEALKAYKTSTDLTPASIARLQRHGMLAFYLGDKPTAVALLERSVRLGLGSKMFDGQTLTLLAMQRFEIDEPKQFRQFFKDQQAMSERNPESVRLRRMVQALHVLDACLYQGAPETLEALSHLTEPILQPDFDFEAACNLLSVLALLATKDIIPPDGERTVQTLGLRFATSMAMCELLMGAAYKHERTCELLQASNTQVLRLLDQALAPSRSGEPGTAGKAVETLLAQGVATLNAKVIETAWRVLQRYESDIANATELAEKIEPWRQALGSAYNKPVLGDRNMRQSGGVSLRGMDSAPLQPTMGAAHHAHAV</sequence>
<dbReference type="SMART" id="SM00448">
    <property type="entry name" value="REC"/>
    <property type="match status" value="1"/>
</dbReference>
<dbReference type="Pfam" id="PF14559">
    <property type="entry name" value="TPR_19"/>
    <property type="match status" value="1"/>
</dbReference>
<dbReference type="Gene3D" id="3.40.50.2300">
    <property type="match status" value="1"/>
</dbReference>
<feature type="repeat" description="TPR" evidence="7">
    <location>
        <begin position="239"/>
        <end position="272"/>
    </location>
</feature>
<dbReference type="Gene3D" id="1.25.40.10">
    <property type="entry name" value="Tetratricopeptide repeat domain"/>
    <property type="match status" value="1"/>
</dbReference>
<dbReference type="InterPro" id="IPR011990">
    <property type="entry name" value="TPR-like_helical_dom_sf"/>
</dbReference>
<dbReference type="RefSeq" id="WP_119013195.1">
    <property type="nucleotide sequence ID" value="NZ_QXNC01000014.1"/>
</dbReference>
<dbReference type="PANTHER" id="PTHR48111:SF4">
    <property type="entry name" value="DNA-BINDING DUAL TRANSCRIPTIONAL REGULATOR OMPR"/>
    <property type="match status" value="1"/>
</dbReference>
<evidence type="ECO:0000256" key="1">
    <source>
        <dbReference type="ARBA" id="ARBA00022553"/>
    </source>
</evidence>
<protein>
    <submittedName>
        <fullName evidence="10">Tetratricopeptide repeat protein</fullName>
    </submittedName>
</protein>
<comment type="caution">
    <text evidence="10">The sequence shown here is derived from an EMBL/GenBank/DDBJ whole genome shotgun (WGS) entry which is preliminary data.</text>
</comment>
<dbReference type="InterPro" id="IPR001789">
    <property type="entry name" value="Sig_transdc_resp-reg_receiver"/>
</dbReference>
<evidence type="ECO:0000256" key="3">
    <source>
        <dbReference type="ARBA" id="ARBA00023015"/>
    </source>
</evidence>
<keyword evidence="8" id="KW-0175">Coiled coil</keyword>
<accession>A0A4R2N6P2</accession>
<keyword evidence="4" id="KW-0238">DNA-binding</keyword>
<dbReference type="SUPFAM" id="SSF48452">
    <property type="entry name" value="TPR-like"/>
    <property type="match status" value="1"/>
</dbReference>
<dbReference type="SMART" id="SM00028">
    <property type="entry name" value="TPR"/>
    <property type="match status" value="2"/>
</dbReference>
<dbReference type="GO" id="GO:0000156">
    <property type="term" value="F:phosphorelay response regulator activity"/>
    <property type="evidence" value="ECO:0007669"/>
    <property type="project" value="TreeGrafter"/>
</dbReference>
<evidence type="ECO:0000256" key="2">
    <source>
        <dbReference type="ARBA" id="ARBA00023012"/>
    </source>
</evidence>
<keyword evidence="1" id="KW-0597">Phosphoprotein</keyword>
<comment type="caution">
    <text evidence="6">Lacks conserved residue(s) required for the propagation of feature annotation.</text>
</comment>
<dbReference type="InterPro" id="IPR019734">
    <property type="entry name" value="TPR_rpt"/>
</dbReference>
<evidence type="ECO:0000313" key="10">
    <source>
        <dbReference type="EMBL" id="TCP16612.1"/>
    </source>
</evidence>
<dbReference type="AlphaFoldDB" id="A0A4R2N6P2"/>
<dbReference type="SUPFAM" id="SSF52172">
    <property type="entry name" value="CheY-like"/>
    <property type="match status" value="1"/>
</dbReference>
<gene>
    <name evidence="10" type="ORF">EV674_11778</name>
</gene>
<dbReference type="OrthoDB" id="7298659at2"/>
<dbReference type="PROSITE" id="PS50005">
    <property type="entry name" value="TPR"/>
    <property type="match status" value="1"/>
</dbReference>
<dbReference type="EMBL" id="SLXH01000017">
    <property type="protein sequence ID" value="TCP16612.1"/>
    <property type="molecule type" value="Genomic_DNA"/>
</dbReference>
<keyword evidence="11" id="KW-1185">Reference proteome</keyword>
<dbReference type="Pfam" id="PF00072">
    <property type="entry name" value="Response_reg"/>
    <property type="match status" value="1"/>
</dbReference>